<dbReference type="InterPro" id="IPR013426">
    <property type="entry name" value="EpsH-like"/>
</dbReference>
<keyword evidence="3" id="KW-0645">Protease</keyword>
<dbReference type="NCBIfam" id="TIGR03109">
    <property type="entry name" value="exosort_XrtA"/>
    <property type="match status" value="1"/>
</dbReference>
<comment type="subcellular location">
    <subcellularLocation>
        <location evidence="1">Cell membrane</location>
        <topology evidence="1">Multi-pass membrane protein</topology>
    </subcellularLocation>
</comment>
<feature type="transmembrane region" description="Helical" evidence="8">
    <location>
        <begin position="91"/>
        <end position="110"/>
    </location>
</feature>
<evidence type="ECO:0000256" key="5">
    <source>
        <dbReference type="ARBA" id="ARBA00022801"/>
    </source>
</evidence>
<dbReference type="InterPro" id="IPR014263">
    <property type="entry name" value="Methanolan_biosynth_EpsI"/>
</dbReference>
<dbReference type="InterPro" id="IPR026392">
    <property type="entry name" value="Exo/Archaeosortase_dom"/>
</dbReference>
<evidence type="ECO:0000256" key="6">
    <source>
        <dbReference type="ARBA" id="ARBA00022989"/>
    </source>
</evidence>
<dbReference type="NCBIfam" id="TIGR04178">
    <property type="entry name" value="exo_archaeo"/>
    <property type="match status" value="1"/>
</dbReference>
<dbReference type="InterPro" id="IPR019127">
    <property type="entry name" value="Exosortase"/>
</dbReference>
<evidence type="ECO:0000256" key="1">
    <source>
        <dbReference type="ARBA" id="ARBA00004651"/>
    </source>
</evidence>
<sequence length="518" mass="55993">MRAAQLNTRTGESMIGLQQGSVSLQRGSYWVHAMAACTAIVFVGFFLPTFSSLASAWASSGTYEYGFLVGPICLFLVWMRRDRLAGASAQPRLSGLWGVAFLCLLWLAGALASVNLAQHIAVLALLPALVYALYGGEVLRVLRFPLAYLLFAVPFGDFMVGPLQDVTAHLSVLALQFTSVPVYMTGRMILTPAATWHVAEACSGVKFFFATTAFGVLYANLFFRSWRRRLIFIACAVAVPVLANGLRVFFTILIGERFGIEYATGTDHMIFGWQFFGLVLLLLFFAGWPWHEMDTSAPVTRSPVQTGDASGMVRAVLVGVGACVLLAAGPVWSAHVQGAARDLAAATEWSQLPAELDGQARVGGVPGIQDVGTHFANPAFSDRGYYGKDDKAVRIDHARYSSGGGNGGELLTYGNRVFDASQWRVVAREPASAGFERVILAQRHGSDTAVIWYAYAIGDHLTGSAFRFKFWQAWLGLRGATTAPAVFVITGADDDASPSERVLTVLREFARSSDGQVP</sequence>
<keyword evidence="4 8" id="KW-0812">Transmembrane</keyword>
<proteinExistence type="predicted"/>
<feature type="domain" description="Methanolan biosynthesis EpsI" evidence="9">
    <location>
        <begin position="323"/>
        <end position="512"/>
    </location>
</feature>
<feature type="transmembrane region" description="Helical" evidence="8">
    <location>
        <begin position="29"/>
        <end position="50"/>
    </location>
</feature>
<keyword evidence="5" id="KW-0378">Hydrolase</keyword>
<feature type="transmembrane region" description="Helical" evidence="8">
    <location>
        <begin position="311"/>
        <end position="332"/>
    </location>
</feature>
<feature type="transmembrane region" description="Helical" evidence="8">
    <location>
        <begin position="230"/>
        <end position="250"/>
    </location>
</feature>
<evidence type="ECO:0000256" key="3">
    <source>
        <dbReference type="ARBA" id="ARBA00022670"/>
    </source>
</evidence>
<evidence type="ECO:0000256" key="8">
    <source>
        <dbReference type="SAM" id="Phobius"/>
    </source>
</evidence>
<organism evidence="10 11">
    <name type="scientific">Salinisphaera dokdonensis CL-ES53</name>
    <dbReference type="NCBI Taxonomy" id="1304272"/>
    <lineage>
        <taxon>Bacteria</taxon>
        <taxon>Pseudomonadati</taxon>
        <taxon>Pseudomonadota</taxon>
        <taxon>Gammaproteobacteria</taxon>
        <taxon>Salinisphaerales</taxon>
        <taxon>Salinisphaeraceae</taxon>
        <taxon>Salinisphaera</taxon>
    </lineage>
</organism>
<protein>
    <submittedName>
        <fullName evidence="10">Eight transmembrane protein EpsH, putative exosortase</fullName>
    </submittedName>
</protein>
<reference evidence="10 11" key="1">
    <citation type="submission" date="2013-03" db="EMBL/GenBank/DDBJ databases">
        <title>Salinisphaera dokdonensis CL-ES53 Genome Sequencing.</title>
        <authorList>
            <person name="Li C."/>
            <person name="Lai Q."/>
            <person name="Shao Z."/>
        </authorList>
    </citation>
    <scope>NUCLEOTIDE SEQUENCE [LARGE SCALE GENOMIC DNA]</scope>
    <source>
        <strain evidence="10 11">CL-ES53</strain>
    </source>
</reference>
<dbReference type="NCBIfam" id="TIGR02602">
    <property type="entry name" value="8TM_EpsH"/>
    <property type="match status" value="1"/>
</dbReference>
<feature type="transmembrane region" description="Helical" evidence="8">
    <location>
        <begin position="205"/>
        <end position="223"/>
    </location>
</feature>
<evidence type="ECO:0000313" key="10">
    <source>
        <dbReference type="EMBL" id="MES1930694.1"/>
    </source>
</evidence>
<keyword evidence="11" id="KW-1185">Reference proteome</keyword>
<keyword evidence="2" id="KW-1003">Cell membrane</keyword>
<dbReference type="RefSeq" id="WP_353113136.1">
    <property type="nucleotide sequence ID" value="NZ_APND01000005.1"/>
</dbReference>
<feature type="transmembrane region" description="Helical" evidence="8">
    <location>
        <begin position="270"/>
        <end position="290"/>
    </location>
</feature>
<evidence type="ECO:0000256" key="4">
    <source>
        <dbReference type="ARBA" id="ARBA00022692"/>
    </source>
</evidence>
<feature type="transmembrane region" description="Helical" evidence="8">
    <location>
        <begin position="116"/>
        <end position="134"/>
    </location>
</feature>
<feature type="transmembrane region" description="Helical" evidence="8">
    <location>
        <begin position="146"/>
        <end position="163"/>
    </location>
</feature>
<evidence type="ECO:0000259" key="9">
    <source>
        <dbReference type="Pfam" id="PF11984"/>
    </source>
</evidence>
<keyword evidence="7 8" id="KW-0472">Membrane</keyword>
<dbReference type="InterPro" id="IPR017540">
    <property type="entry name" value="Exosortase-1"/>
</dbReference>
<feature type="transmembrane region" description="Helical" evidence="8">
    <location>
        <begin position="62"/>
        <end position="79"/>
    </location>
</feature>
<evidence type="ECO:0000256" key="2">
    <source>
        <dbReference type="ARBA" id="ARBA00022475"/>
    </source>
</evidence>
<evidence type="ECO:0000256" key="7">
    <source>
        <dbReference type="ARBA" id="ARBA00023136"/>
    </source>
</evidence>
<gene>
    <name evidence="10" type="ORF">SADO_15639</name>
</gene>
<dbReference type="EMBL" id="APND01000005">
    <property type="protein sequence ID" value="MES1930694.1"/>
    <property type="molecule type" value="Genomic_DNA"/>
</dbReference>
<dbReference type="Proteomes" id="UP001460888">
    <property type="component" value="Unassembled WGS sequence"/>
</dbReference>
<dbReference type="Pfam" id="PF09721">
    <property type="entry name" value="Exosortase_EpsH"/>
    <property type="match status" value="1"/>
</dbReference>
<accession>A0ABV2B476</accession>
<name>A0ABV2B476_9GAMM</name>
<dbReference type="Pfam" id="PF11984">
    <property type="entry name" value="DUF3485"/>
    <property type="match status" value="1"/>
</dbReference>
<evidence type="ECO:0000313" key="11">
    <source>
        <dbReference type="Proteomes" id="UP001460888"/>
    </source>
</evidence>
<comment type="caution">
    <text evidence="10">The sequence shown here is derived from an EMBL/GenBank/DDBJ whole genome shotgun (WGS) entry which is preliminary data.</text>
</comment>
<keyword evidence="6 8" id="KW-1133">Transmembrane helix</keyword>